<reference evidence="2" key="1">
    <citation type="journal article" date="2016" name="Nature">
        <title>Genome evolution in the allotetraploid frog Xenopus laevis.</title>
        <authorList>
            <person name="Session A.M."/>
            <person name="Uno Y."/>
            <person name="Kwon T."/>
            <person name="Chapman J.A."/>
            <person name="Toyoda A."/>
            <person name="Takahashi S."/>
            <person name="Fukui A."/>
            <person name="Hikosaka A."/>
            <person name="Suzuki A."/>
            <person name="Kondo M."/>
            <person name="van Heeringen S.J."/>
            <person name="Quigley I."/>
            <person name="Heinz S."/>
            <person name="Ogino H."/>
            <person name="Ochi H."/>
            <person name="Hellsten U."/>
            <person name="Lyons J.B."/>
            <person name="Simakov O."/>
            <person name="Putnam N."/>
            <person name="Stites J."/>
            <person name="Kuroki Y."/>
            <person name="Tanaka T."/>
            <person name="Michiue T."/>
            <person name="Watanabe M."/>
            <person name="Bogdanovic O."/>
            <person name="Lister R."/>
            <person name="Georgiou G."/>
            <person name="Paranjpe S.S."/>
            <person name="van Kruijsbergen I."/>
            <person name="Shu S."/>
            <person name="Carlson J."/>
            <person name="Kinoshita T."/>
            <person name="Ohta Y."/>
            <person name="Mawaribuchi S."/>
            <person name="Jenkins J."/>
            <person name="Grimwood J."/>
            <person name="Schmutz J."/>
            <person name="Mitros T."/>
            <person name="Mozaffari S.V."/>
            <person name="Suzuki Y."/>
            <person name="Haramoto Y."/>
            <person name="Yamamoto T.S."/>
            <person name="Takagi C."/>
            <person name="Heald R."/>
            <person name="Miller K."/>
            <person name="Haudenschild C."/>
            <person name="Kitzman J."/>
            <person name="Nakayama T."/>
            <person name="Izutsu Y."/>
            <person name="Robert J."/>
            <person name="Fortriede J."/>
            <person name="Burns K."/>
            <person name="Lotay V."/>
            <person name="Karimi K."/>
            <person name="Yasuoka Y."/>
            <person name="Dichmann D.S."/>
            <person name="Flajnik M.F."/>
            <person name="Houston D.W."/>
            <person name="Shendure J."/>
            <person name="DuPasquier L."/>
            <person name="Vize P.D."/>
            <person name="Zorn A.M."/>
            <person name="Ito M."/>
            <person name="Marcotte E.M."/>
            <person name="Wallingford J.B."/>
            <person name="Ito Y."/>
            <person name="Asashima M."/>
            <person name="Ueno N."/>
            <person name="Matsuda Y."/>
            <person name="Veenstra G.J."/>
            <person name="Fujiyama A."/>
            <person name="Harland R.M."/>
            <person name="Taira M."/>
            <person name="Rokhsar D.S."/>
        </authorList>
    </citation>
    <scope>NUCLEOTIDE SEQUENCE [LARGE SCALE GENOMIC DNA]</scope>
    <source>
        <strain evidence="2">J</strain>
    </source>
</reference>
<accession>A0A974CT27</accession>
<proteinExistence type="predicted"/>
<evidence type="ECO:0000313" key="1">
    <source>
        <dbReference type="EMBL" id="OCT77846.1"/>
    </source>
</evidence>
<protein>
    <submittedName>
        <fullName evidence="1">Uncharacterized protein</fullName>
    </submittedName>
</protein>
<sequence length="476" mass="53136">MTTFNCPAISSPSTMITINMNDTNHINNSQPVPAKFFIRMKRNPVTSSWTHLQLQLQDSKIKGVRGMGILSTLEKQRPAPTEKDSALKETPHKNAAAFFFIPTQSTVSLSSTFTTNDISKNITVGDQLTENISSHRNSTSLRNMSRLFYQESIKEDGSVQQDTEGSGMVNVFPSHKMSQISLDHVHISNASRTCHLYLKSIWHNNENIIVGLDNKEMAGISDFISDLTKYNSLYLDEISESRVSNSKHNSNIMPTTVVSGLPSLENADKAFAVESADSVAKFLTIPLHRPYVSLNIKETKHPFVANANLPVELNPSEYSILSYNLASLMLRNKYIHSATTHNKDSISSNAPSSYDLSSCNTVKTEFVSDNLEPAIPISVPGSLPAQRLNMQLPSINHYVGKFLIPSHTIIGQTQDKGQYIEEFDYDVTQFSGNNYFLEEEKLYLLTRNPIIRKSKSKEVVFLNSLTSSNQIEFLGN</sequence>
<dbReference type="Proteomes" id="UP000694892">
    <property type="component" value="Chromosome 5S"/>
</dbReference>
<dbReference type="AlphaFoldDB" id="A0A974CT27"/>
<dbReference type="EMBL" id="CM004475">
    <property type="protein sequence ID" value="OCT77846.1"/>
    <property type="molecule type" value="Genomic_DNA"/>
</dbReference>
<name>A0A974CT27_XENLA</name>
<organism evidence="1 2">
    <name type="scientific">Xenopus laevis</name>
    <name type="common">African clawed frog</name>
    <dbReference type="NCBI Taxonomy" id="8355"/>
    <lineage>
        <taxon>Eukaryota</taxon>
        <taxon>Metazoa</taxon>
        <taxon>Chordata</taxon>
        <taxon>Craniata</taxon>
        <taxon>Vertebrata</taxon>
        <taxon>Euteleostomi</taxon>
        <taxon>Amphibia</taxon>
        <taxon>Batrachia</taxon>
        <taxon>Anura</taxon>
        <taxon>Pipoidea</taxon>
        <taxon>Pipidae</taxon>
        <taxon>Xenopodinae</taxon>
        <taxon>Xenopus</taxon>
        <taxon>Xenopus</taxon>
    </lineage>
</organism>
<evidence type="ECO:0000313" key="2">
    <source>
        <dbReference type="Proteomes" id="UP000694892"/>
    </source>
</evidence>
<gene>
    <name evidence="1" type="ORF">XELAEV_18028943mg</name>
</gene>